<dbReference type="SUPFAM" id="SSF57424">
    <property type="entry name" value="LDL receptor-like module"/>
    <property type="match status" value="4"/>
</dbReference>
<evidence type="ECO:0000256" key="1">
    <source>
        <dbReference type="ARBA" id="ARBA00004167"/>
    </source>
</evidence>
<keyword evidence="6" id="KW-0472">Membrane</keyword>
<evidence type="ECO:0000256" key="6">
    <source>
        <dbReference type="ARBA" id="ARBA00023136"/>
    </source>
</evidence>
<dbReference type="PANTHER" id="PTHR24270">
    <property type="entry name" value="LOW-DENSITY LIPOPROTEIN RECEPTOR-RELATED"/>
    <property type="match status" value="1"/>
</dbReference>
<dbReference type="InterPro" id="IPR050685">
    <property type="entry name" value="LDLR"/>
</dbReference>
<dbReference type="PROSITE" id="PS50068">
    <property type="entry name" value="LDLRA_2"/>
    <property type="match status" value="4"/>
</dbReference>
<dbReference type="InterPro" id="IPR002172">
    <property type="entry name" value="LDrepeatLR_classA_rpt"/>
</dbReference>
<dbReference type="PROSITE" id="PS50835">
    <property type="entry name" value="IG_LIKE"/>
    <property type="match status" value="1"/>
</dbReference>
<dbReference type="EMBL" id="JAEAOA010002349">
    <property type="protein sequence ID" value="KAK3589507.1"/>
    <property type="molecule type" value="Genomic_DNA"/>
</dbReference>
<dbReference type="PANTHER" id="PTHR24270:SF61">
    <property type="entry name" value="EGF-LIKE DOMAIN-CONTAINING PROTEIN"/>
    <property type="match status" value="1"/>
</dbReference>
<dbReference type="PROSITE" id="PS01209">
    <property type="entry name" value="LDLRA_1"/>
    <property type="match status" value="3"/>
</dbReference>
<proteinExistence type="predicted"/>
<dbReference type="Proteomes" id="UP001195483">
    <property type="component" value="Unassembled WGS sequence"/>
</dbReference>
<feature type="disulfide bond" evidence="8">
    <location>
        <begin position="268"/>
        <end position="286"/>
    </location>
</feature>
<dbReference type="GO" id="GO:0016192">
    <property type="term" value="P:vesicle-mediated transport"/>
    <property type="evidence" value="ECO:0007669"/>
    <property type="project" value="UniProtKB-ARBA"/>
</dbReference>
<dbReference type="Gene3D" id="2.60.40.10">
    <property type="entry name" value="Immunoglobulins"/>
    <property type="match status" value="1"/>
</dbReference>
<keyword evidence="5" id="KW-1133">Transmembrane helix</keyword>
<dbReference type="GO" id="GO:0005886">
    <property type="term" value="C:plasma membrane"/>
    <property type="evidence" value="ECO:0007669"/>
    <property type="project" value="TreeGrafter"/>
</dbReference>
<name>A0AAE0SCG8_9BIVA</name>
<evidence type="ECO:0000256" key="2">
    <source>
        <dbReference type="ARBA" id="ARBA00004308"/>
    </source>
</evidence>
<dbReference type="InterPro" id="IPR023415">
    <property type="entry name" value="LDLR_class-A_CS"/>
</dbReference>
<dbReference type="Gene3D" id="4.10.400.10">
    <property type="entry name" value="Low-density Lipoprotein Receptor"/>
    <property type="match status" value="4"/>
</dbReference>
<reference evidence="11" key="3">
    <citation type="submission" date="2023-05" db="EMBL/GenBank/DDBJ databases">
        <authorList>
            <person name="Smith C.H."/>
        </authorList>
    </citation>
    <scope>NUCLEOTIDE SEQUENCE</scope>
    <source>
        <strain evidence="11">CHS0354</strain>
        <tissue evidence="11">Mantle</tissue>
    </source>
</reference>
<reference evidence="11" key="1">
    <citation type="journal article" date="2021" name="Genome Biol. Evol.">
        <title>A High-Quality Reference Genome for a Parasitic Bivalve with Doubly Uniparental Inheritance (Bivalvia: Unionida).</title>
        <authorList>
            <person name="Smith C.H."/>
        </authorList>
    </citation>
    <scope>NUCLEOTIDE SEQUENCE</scope>
    <source>
        <strain evidence="11">CHS0354</strain>
    </source>
</reference>
<dbReference type="InterPro" id="IPR036055">
    <property type="entry name" value="LDL_receptor-like_sf"/>
</dbReference>
<evidence type="ECO:0000256" key="5">
    <source>
        <dbReference type="ARBA" id="ARBA00022989"/>
    </source>
</evidence>
<dbReference type="SMART" id="SM00192">
    <property type="entry name" value="LDLa"/>
    <property type="match status" value="4"/>
</dbReference>
<feature type="domain" description="Ig-like" evidence="10">
    <location>
        <begin position="28"/>
        <end position="134"/>
    </location>
</feature>
<evidence type="ECO:0000256" key="4">
    <source>
        <dbReference type="ARBA" id="ARBA00022737"/>
    </source>
</evidence>
<accession>A0AAE0SCG8</accession>
<reference evidence="11" key="2">
    <citation type="journal article" date="2021" name="Genome Biol. Evol.">
        <title>Developing a high-quality reference genome for a parasitic bivalve with doubly uniparental inheritance (Bivalvia: Unionida).</title>
        <authorList>
            <person name="Smith C.H."/>
        </authorList>
    </citation>
    <scope>NUCLEOTIDE SEQUENCE</scope>
    <source>
        <strain evidence="11">CHS0354</strain>
        <tissue evidence="11">Mantle</tissue>
    </source>
</reference>
<dbReference type="AlphaFoldDB" id="A0AAE0SCG8"/>
<evidence type="ECO:0000256" key="7">
    <source>
        <dbReference type="ARBA" id="ARBA00023157"/>
    </source>
</evidence>
<protein>
    <recommendedName>
        <fullName evidence="10">Ig-like domain-containing protein</fullName>
    </recommendedName>
</protein>
<organism evidence="11 12">
    <name type="scientific">Potamilus streckersoni</name>
    <dbReference type="NCBI Taxonomy" id="2493646"/>
    <lineage>
        <taxon>Eukaryota</taxon>
        <taxon>Metazoa</taxon>
        <taxon>Spiralia</taxon>
        <taxon>Lophotrochozoa</taxon>
        <taxon>Mollusca</taxon>
        <taxon>Bivalvia</taxon>
        <taxon>Autobranchia</taxon>
        <taxon>Heteroconchia</taxon>
        <taxon>Palaeoheterodonta</taxon>
        <taxon>Unionida</taxon>
        <taxon>Unionoidea</taxon>
        <taxon>Unionidae</taxon>
        <taxon>Ambleminae</taxon>
        <taxon>Lampsilini</taxon>
        <taxon>Potamilus</taxon>
    </lineage>
</organism>
<comment type="caution">
    <text evidence="8">Lacks conserved residue(s) required for the propagation of feature annotation.</text>
</comment>
<dbReference type="PRINTS" id="PR00261">
    <property type="entry name" value="LDLRECEPTOR"/>
</dbReference>
<evidence type="ECO:0000313" key="11">
    <source>
        <dbReference type="EMBL" id="KAK3589507.1"/>
    </source>
</evidence>
<evidence type="ECO:0000259" key="10">
    <source>
        <dbReference type="PROSITE" id="PS50835"/>
    </source>
</evidence>
<evidence type="ECO:0000256" key="3">
    <source>
        <dbReference type="ARBA" id="ARBA00022692"/>
    </source>
</evidence>
<evidence type="ECO:0000256" key="8">
    <source>
        <dbReference type="PROSITE-ProRule" id="PRU00124"/>
    </source>
</evidence>
<keyword evidence="3" id="KW-0812">Transmembrane</keyword>
<keyword evidence="7 8" id="KW-1015">Disulfide bond</keyword>
<dbReference type="Pfam" id="PF00057">
    <property type="entry name" value="Ldl_recept_a"/>
    <property type="match status" value="3"/>
</dbReference>
<feature type="disulfide bond" evidence="8">
    <location>
        <begin position="161"/>
        <end position="176"/>
    </location>
</feature>
<keyword evidence="4" id="KW-0677">Repeat</keyword>
<gene>
    <name evidence="11" type="ORF">CHS0354_041627</name>
</gene>
<dbReference type="InterPro" id="IPR013783">
    <property type="entry name" value="Ig-like_fold"/>
</dbReference>
<keyword evidence="12" id="KW-1185">Reference proteome</keyword>
<dbReference type="CDD" id="cd00112">
    <property type="entry name" value="LDLa"/>
    <property type="match status" value="4"/>
</dbReference>
<dbReference type="InterPro" id="IPR007110">
    <property type="entry name" value="Ig-like_dom"/>
</dbReference>
<feature type="disulfide bond" evidence="8">
    <location>
        <begin position="320"/>
        <end position="335"/>
    </location>
</feature>
<comment type="caution">
    <text evidence="11">The sequence shown here is derived from an EMBL/GenBank/DDBJ whole genome shotgun (WGS) entry which is preliminary data.</text>
</comment>
<evidence type="ECO:0000313" key="12">
    <source>
        <dbReference type="Proteomes" id="UP001195483"/>
    </source>
</evidence>
<sequence length="436" mass="48848">MLYIYTSIAVLFGGAYCFTYNNTSDKSPCTVVIKSFGKPVTTLEVKWNSTIHLLCDASCVGPGPQPALTWFYRKKTQSKLINIDRQIRSPKFDTYPLTSHRTKELRIRDFGPDEETMFICKGSIRGTKQTANVTLIGTDCLMKYEFRCHSSKRCIDRGQHCNYNFDCPDGEDEVGCGNNIYNTTTEATKRMPEKDVVINQTSEESDYVDITTSVSTLRITEKDVETMQTSADRDYVDITSTVSTLRITETDVKTMQTSTDRKPCDFQCRDGTCIASTKKCDGIPDCPHFDDENCEYRPICPEGKKTCKDSSKCIDDWQLCNGVQDCADGSDEVDCEYRPICPEGRKTCKDSSKCIDDWQLCNRVQDCADGSDEVDCGTKSLRTKASKEDDDKYDEVIIKTIMGGTGIHVDGETDPASPTDGVSARTTTSFGYEDYI</sequence>
<comment type="subcellular location">
    <subcellularLocation>
        <location evidence="2">Endomembrane system</location>
    </subcellularLocation>
    <subcellularLocation>
        <location evidence="1">Membrane</location>
        <topology evidence="1">Single-pass membrane protein</topology>
    </subcellularLocation>
</comment>
<feature type="region of interest" description="Disordered" evidence="9">
    <location>
        <begin position="408"/>
        <end position="436"/>
    </location>
</feature>
<feature type="disulfide bond" evidence="8">
    <location>
        <begin position="361"/>
        <end position="376"/>
    </location>
</feature>
<dbReference type="GO" id="GO:0012505">
    <property type="term" value="C:endomembrane system"/>
    <property type="evidence" value="ECO:0007669"/>
    <property type="project" value="UniProtKB-SubCell"/>
</dbReference>
<evidence type="ECO:0000256" key="9">
    <source>
        <dbReference type="SAM" id="MobiDB-lite"/>
    </source>
</evidence>